<protein>
    <submittedName>
        <fullName evidence="3">IS110 family transposase</fullName>
    </submittedName>
</protein>
<evidence type="ECO:0000259" key="1">
    <source>
        <dbReference type="Pfam" id="PF01548"/>
    </source>
</evidence>
<dbReference type="InterPro" id="IPR002525">
    <property type="entry name" value="Transp_IS110-like_N"/>
</dbReference>
<dbReference type="InterPro" id="IPR003346">
    <property type="entry name" value="Transposase_20"/>
</dbReference>
<proteinExistence type="predicted"/>
<sequence>MEGARAVSMVVIGIDPHKSSHTAVAVDQLGRKLAQHTTKPDPDGLLRLRIWASKIAAGTQLLWAVEDGRGVAGALVRTLIGTGARVVWVPTRLMAAARASGRERGKSDPIDALAVARAALREPGLPTAHLDQTALDLRLLTDRREQLVRQRTAAINRLRWALHDIDPALDPAGALTRPARLAELTTALTALPPTVRRDLTLDLVTEIAALGTQITELEHRLSALVTPIAPNLLAIVGVSVITAAKIIGETAGITRFRSTAAYAAHTGTAPIPVWSSGKPQYRLNRGGNRQLNTCLHRIAITQLAHHPPARNYHDNWTRHHPHATTKAALRALKRHLANTIYHAQRADHTHQQHPQPHPA</sequence>
<evidence type="ECO:0000313" key="4">
    <source>
        <dbReference type="Proteomes" id="UP001440984"/>
    </source>
</evidence>
<evidence type="ECO:0000259" key="2">
    <source>
        <dbReference type="Pfam" id="PF02371"/>
    </source>
</evidence>
<dbReference type="PANTHER" id="PTHR33055:SF16">
    <property type="entry name" value="TRANSPOSASE FOR INSERTION SEQUENCE ELEMENT IS1547"/>
    <property type="match status" value="1"/>
</dbReference>
<comment type="caution">
    <text evidence="3">The sequence shown here is derived from an EMBL/GenBank/DDBJ whole genome shotgun (WGS) entry which is preliminary data.</text>
</comment>
<feature type="domain" description="Transposase IS110-like N-terminal" evidence="1">
    <location>
        <begin position="12"/>
        <end position="165"/>
    </location>
</feature>
<dbReference type="InterPro" id="IPR047650">
    <property type="entry name" value="Transpos_IS110"/>
</dbReference>
<dbReference type="Pfam" id="PF01548">
    <property type="entry name" value="DEDD_Tnp_IS110"/>
    <property type="match status" value="1"/>
</dbReference>
<dbReference type="RefSeq" id="WP_348947341.1">
    <property type="nucleotide sequence ID" value="NZ_JBDZYD010000001.1"/>
</dbReference>
<dbReference type="PANTHER" id="PTHR33055">
    <property type="entry name" value="TRANSPOSASE FOR INSERTION SEQUENCE ELEMENT IS1111A"/>
    <property type="match status" value="1"/>
</dbReference>
<dbReference type="Pfam" id="PF02371">
    <property type="entry name" value="Transposase_20"/>
    <property type="match status" value="1"/>
</dbReference>
<feature type="domain" description="Transposase IS116/IS110/IS902 C-terminal" evidence="2">
    <location>
        <begin position="231"/>
        <end position="313"/>
    </location>
</feature>
<dbReference type="Proteomes" id="UP001440984">
    <property type="component" value="Unassembled WGS sequence"/>
</dbReference>
<dbReference type="NCBIfam" id="NF033542">
    <property type="entry name" value="transpos_IS110"/>
    <property type="match status" value="1"/>
</dbReference>
<accession>A0ABV0L6S9</accession>
<keyword evidence="4" id="KW-1185">Reference proteome</keyword>
<gene>
    <name evidence="3" type="ORF">ABJI51_02935</name>
</gene>
<dbReference type="EMBL" id="JBDZYD010000001">
    <property type="protein sequence ID" value="MEQ0558013.1"/>
    <property type="molecule type" value="Genomic_DNA"/>
</dbReference>
<reference evidence="3 4" key="1">
    <citation type="submission" date="2024-05" db="EMBL/GenBank/DDBJ databases">
        <authorList>
            <person name="Zhao H."/>
            <person name="Xu Y."/>
            <person name="Lin S."/>
            <person name="Spain J.C."/>
            <person name="Zhou N.-Y."/>
        </authorList>
    </citation>
    <scope>NUCLEOTIDE SEQUENCE [LARGE SCALE GENOMIC DNA]</scope>
    <source>
        <strain evidence="3 4">NEAU-NG30</strain>
    </source>
</reference>
<organism evidence="3 4">
    <name type="scientific">Amycolatopsis melonis</name>
    <dbReference type="NCBI Taxonomy" id="3156488"/>
    <lineage>
        <taxon>Bacteria</taxon>
        <taxon>Bacillati</taxon>
        <taxon>Actinomycetota</taxon>
        <taxon>Actinomycetes</taxon>
        <taxon>Pseudonocardiales</taxon>
        <taxon>Pseudonocardiaceae</taxon>
        <taxon>Amycolatopsis</taxon>
    </lineage>
</organism>
<name>A0ABV0L6S9_9PSEU</name>
<evidence type="ECO:0000313" key="3">
    <source>
        <dbReference type="EMBL" id="MEQ0558013.1"/>
    </source>
</evidence>